<feature type="signal peptide" evidence="2">
    <location>
        <begin position="1"/>
        <end position="30"/>
    </location>
</feature>
<dbReference type="Proteomes" id="UP000700596">
    <property type="component" value="Unassembled WGS sequence"/>
</dbReference>
<keyword evidence="5" id="KW-1185">Reference proteome</keyword>
<dbReference type="InterPro" id="IPR001214">
    <property type="entry name" value="SET_dom"/>
</dbReference>
<feature type="compositionally biased region" description="Polar residues" evidence="1">
    <location>
        <begin position="56"/>
        <end position="66"/>
    </location>
</feature>
<accession>A0A9P9IJ11</accession>
<gene>
    <name evidence="4" type="ORF">B0J11DRAFT_581829</name>
</gene>
<comment type="caution">
    <text evidence="4">The sequence shown here is derived from an EMBL/GenBank/DDBJ whole genome shotgun (WGS) entry which is preliminary data.</text>
</comment>
<evidence type="ECO:0000256" key="2">
    <source>
        <dbReference type="SAM" id="SignalP"/>
    </source>
</evidence>
<evidence type="ECO:0000313" key="5">
    <source>
        <dbReference type="Proteomes" id="UP000700596"/>
    </source>
</evidence>
<dbReference type="AlphaFoldDB" id="A0A9P9IJ11"/>
<dbReference type="Gene3D" id="2.170.270.10">
    <property type="entry name" value="SET domain"/>
    <property type="match status" value="1"/>
</dbReference>
<dbReference type="CDD" id="cd20071">
    <property type="entry name" value="SET_SMYD"/>
    <property type="match status" value="1"/>
</dbReference>
<dbReference type="InterPro" id="IPR011990">
    <property type="entry name" value="TPR-like_helical_dom_sf"/>
</dbReference>
<feature type="compositionally biased region" description="Acidic residues" evidence="1">
    <location>
        <begin position="237"/>
        <end position="247"/>
    </location>
</feature>
<dbReference type="SUPFAM" id="SSF48452">
    <property type="entry name" value="TPR-like"/>
    <property type="match status" value="1"/>
</dbReference>
<dbReference type="InterPro" id="IPR053185">
    <property type="entry name" value="SET_domain_protein"/>
</dbReference>
<dbReference type="OrthoDB" id="438641at2759"/>
<evidence type="ECO:0000313" key="4">
    <source>
        <dbReference type="EMBL" id="KAH7121070.1"/>
    </source>
</evidence>
<proteinExistence type="predicted"/>
<keyword evidence="2" id="KW-0732">Signal</keyword>
<dbReference type="PANTHER" id="PTHR47332">
    <property type="entry name" value="SET DOMAIN-CONTAINING PROTEIN 5"/>
    <property type="match status" value="1"/>
</dbReference>
<evidence type="ECO:0000259" key="3">
    <source>
        <dbReference type="PROSITE" id="PS50280"/>
    </source>
</evidence>
<evidence type="ECO:0000256" key="1">
    <source>
        <dbReference type="SAM" id="MobiDB-lite"/>
    </source>
</evidence>
<dbReference type="PANTHER" id="PTHR47332:SF4">
    <property type="entry name" value="SET DOMAIN-CONTAINING PROTEIN 5"/>
    <property type="match status" value="1"/>
</dbReference>
<name>A0A9P9IJ11_9PLEO</name>
<feature type="chain" id="PRO_5040128502" description="SET domain-containing protein" evidence="2">
    <location>
        <begin position="31"/>
        <end position="466"/>
    </location>
</feature>
<protein>
    <recommendedName>
        <fullName evidence="3">SET domain-containing protein</fullName>
    </recommendedName>
</protein>
<dbReference type="PROSITE" id="PS50280">
    <property type="entry name" value="SET"/>
    <property type="match status" value="1"/>
</dbReference>
<feature type="region of interest" description="Disordered" evidence="1">
    <location>
        <begin position="56"/>
        <end position="75"/>
    </location>
</feature>
<dbReference type="SMART" id="SM00317">
    <property type="entry name" value="SET"/>
    <property type="match status" value="1"/>
</dbReference>
<reference evidence="4" key="1">
    <citation type="journal article" date="2021" name="Nat. Commun.">
        <title>Genetic determinants of endophytism in the Arabidopsis root mycobiome.</title>
        <authorList>
            <person name="Mesny F."/>
            <person name="Miyauchi S."/>
            <person name="Thiergart T."/>
            <person name="Pickel B."/>
            <person name="Atanasova L."/>
            <person name="Karlsson M."/>
            <person name="Huettel B."/>
            <person name="Barry K.W."/>
            <person name="Haridas S."/>
            <person name="Chen C."/>
            <person name="Bauer D."/>
            <person name="Andreopoulos W."/>
            <person name="Pangilinan J."/>
            <person name="LaButti K."/>
            <person name="Riley R."/>
            <person name="Lipzen A."/>
            <person name="Clum A."/>
            <person name="Drula E."/>
            <person name="Henrissat B."/>
            <person name="Kohler A."/>
            <person name="Grigoriev I.V."/>
            <person name="Martin F.M."/>
            <person name="Hacquard S."/>
        </authorList>
    </citation>
    <scope>NUCLEOTIDE SEQUENCE</scope>
    <source>
        <strain evidence="4">MPI-CAGE-CH-0243</strain>
    </source>
</reference>
<dbReference type="SUPFAM" id="SSF82199">
    <property type="entry name" value="SET domain"/>
    <property type="match status" value="1"/>
</dbReference>
<organism evidence="4 5">
    <name type="scientific">Dendryphion nanum</name>
    <dbReference type="NCBI Taxonomy" id="256645"/>
    <lineage>
        <taxon>Eukaryota</taxon>
        <taxon>Fungi</taxon>
        <taxon>Dikarya</taxon>
        <taxon>Ascomycota</taxon>
        <taxon>Pezizomycotina</taxon>
        <taxon>Dothideomycetes</taxon>
        <taxon>Pleosporomycetidae</taxon>
        <taxon>Pleosporales</taxon>
        <taxon>Torulaceae</taxon>
        <taxon>Dendryphion</taxon>
    </lineage>
</organism>
<sequence>MHLPSILTISPSSLLLLLLPTLPFTTPTLTGSLDINDLLDPLTGALKPQAYLGAAQNPSLTSNTNSKQDDPNPWAPWTHEPLCTHSTSLTSLGQKYCLYTHNSSFLNGFSLLTTPKIAKHASQFLSEHPIIQFFSEAKGDEWIRTPRPYRTMPVAGKDLGVVATRKIKAYETFMVDQASVVMDLEMEKAVSRKEGMRLLKVGVERLRSPGLVRGLSKKHDGSVKVGGEGSEKKKTEEEEEEEEEVGQLEEDVLMTNAFGTTLGEGNFRALFPIISRINHACEPNSFVMFSQTGFSLGIKAYRDIEPGEEITISYLLLGQPSDKRQEGLKRWGFKCTCSLCKAPKHILSASDARRNLIIKREVDFNKAWKDGRYQAAIRYGEELLDLLDKEKLYPLMTDEYVVLARLHLLNGEKEKAEEYKDLAVALLGRLGFLGGGDEWEEGKDAEGLEWTLEKLFEMYGEAGVYI</sequence>
<dbReference type="InterPro" id="IPR046341">
    <property type="entry name" value="SET_dom_sf"/>
</dbReference>
<dbReference type="EMBL" id="JAGMWT010000010">
    <property type="protein sequence ID" value="KAH7121070.1"/>
    <property type="molecule type" value="Genomic_DNA"/>
</dbReference>
<feature type="domain" description="SET" evidence="3">
    <location>
        <begin position="144"/>
        <end position="315"/>
    </location>
</feature>
<feature type="region of interest" description="Disordered" evidence="1">
    <location>
        <begin position="213"/>
        <end position="247"/>
    </location>
</feature>
<dbReference type="Pfam" id="PF00856">
    <property type="entry name" value="SET"/>
    <property type="match status" value="1"/>
</dbReference>